<dbReference type="GO" id="GO:0008137">
    <property type="term" value="F:NADH dehydrogenase (ubiquinone) activity"/>
    <property type="evidence" value="ECO:0007669"/>
    <property type="project" value="UniProtKB-EC"/>
</dbReference>
<dbReference type="EMBL" id="MN180051">
    <property type="protein sequence ID" value="QEV84367.1"/>
    <property type="molecule type" value="Genomic_DNA"/>
</dbReference>
<protein>
    <recommendedName>
        <fullName evidence="3">NADH-ubiquinone oxidoreductase chain 4L</fullName>
    </recommendedName>
    <alternativeName>
        <fullName evidence="9">NADH dehydrogenase subunit 4L</fullName>
    </alternativeName>
</protein>
<dbReference type="AlphaFoldDB" id="A0A5J6KKL1"/>
<dbReference type="InterPro" id="IPR039428">
    <property type="entry name" value="NUOK/Mnh_C1-like"/>
</dbReference>
<dbReference type="CTD" id="4539"/>
<evidence type="ECO:0000313" key="12">
    <source>
        <dbReference type="EMBL" id="QEV84367.1"/>
    </source>
</evidence>
<keyword evidence="8 11" id="KW-0472">Membrane</keyword>
<keyword evidence="7" id="KW-0520">NAD</keyword>
<reference evidence="12" key="1">
    <citation type="submission" date="2019-07" db="EMBL/GenBank/DDBJ databases">
        <title>The complete mitochondrial genome of the stag beetle, Figulus binodulus Waterhouse, 1873 (Coleoptera;Lucanidae).</title>
        <authorList>
            <person name="Lee J."/>
            <person name="Park J."/>
            <person name="Park J."/>
        </authorList>
    </citation>
    <scope>NUCLEOTIDE SEQUENCE</scope>
</reference>
<feature type="transmembrane region" description="Helical" evidence="11">
    <location>
        <begin position="25"/>
        <end position="48"/>
    </location>
</feature>
<evidence type="ECO:0000256" key="6">
    <source>
        <dbReference type="ARBA" id="ARBA00022989"/>
    </source>
</evidence>
<gene>
    <name evidence="12" type="primary">ND4L</name>
</gene>
<evidence type="ECO:0000256" key="7">
    <source>
        <dbReference type="ARBA" id="ARBA00023027"/>
    </source>
</evidence>
<comment type="subcellular location">
    <subcellularLocation>
        <location evidence="1">Membrane</location>
        <topology evidence="1">Multi-pass membrane protein</topology>
    </subcellularLocation>
</comment>
<evidence type="ECO:0000256" key="9">
    <source>
        <dbReference type="ARBA" id="ARBA00031586"/>
    </source>
</evidence>
<evidence type="ECO:0000256" key="3">
    <source>
        <dbReference type="ARBA" id="ARBA00016612"/>
    </source>
</evidence>
<keyword evidence="4 11" id="KW-0812">Transmembrane</keyword>
<dbReference type="Gene3D" id="1.10.287.3510">
    <property type="match status" value="1"/>
</dbReference>
<evidence type="ECO:0000256" key="10">
    <source>
        <dbReference type="ARBA" id="ARBA00049551"/>
    </source>
</evidence>
<name>A0A5J6KKL1_9SCAR</name>
<geneLocation type="mitochondrion" evidence="12"/>
<feature type="transmembrane region" description="Helical" evidence="11">
    <location>
        <begin position="55"/>
        <end position="83"/>
    </location>
</feature>
<keyword evidence="6 11" id="KW-1133">Transmembrane helix</keyword>
<dbReference type="Pfam" id="PF00420">
    <property type="entry name" value="Oxidored_q2"/>
    <property type="match status" value="1"/>
</dbReference>
<evidence type="ECO:0000256" key="1">
    <source>
        <dbReference type="ARBA" id="ARBA00004141"/>
    </source>
</evidence>
<accession>A0A5J6KKL1</accession>
<sequence>MMIYFFSFIFMYVCGLTSFSLNREHLLMMLLSLEFIVVSLYFGLYLYMSFYLNEYYFMLVFLTLGVCEGALGLSLLVLMMRFYGNDYTNSFSLLW</sequence>
<evidence type="ECO:0000256" key="8">
    <source>
        <dbReference type="ARBA" id="ARBA00023136"/>
    </source>
</evidence>
<organism evidence="12">
    <name type="scientific">Figulus binodulus</name>
    <dbReference type="NCBI Taxonomy" id="273949"/>
    <lineage>
        <taxon>Eukaryota</taxon>
        <taxon>Metazoa</taxon>
        <taxon>Ecdysozoa</taxon>
        <taxon>Arthropoda</taxon>
        <taxon>Hexapoda</taxon>
        <taxon>Insecta</taxon>
        <taxon>Pterygota</taxon>
        <taxon>Neoptera</taxon>
        <taxon>Endopterygota</taxon>
        <taxon>Coleoptera</taxon>
        <taxon>Polyphaga</taxon>
        <taxon>Scarabaeiformia</taxon>
        <taxon>Lucanidae</taxon>
        <taxon>Lucaninae</taxon>
        <taxon>Figulus</taxon>
    </lineage>
</organism>
<evidence type="ECO:0000256" key="2">
    <source>
        <dbReference type="ARBA" id="ARBA00010519"/>
    </source>
</evidence>
<keyword evidence="5" id="KW-1278">Translocase</keyword>
<evidence type="ECO:0000256" key="4">
    <source>
        <dbReference type="ARBA" id="ARBA00022692"/>
    </source>
</evidence>
<evidence type="ECO:0000256" key="11">
    <source>
        <dbReference type="SAM" id="Phobius"/>
    </source>
</evidence>
<comment type="catalytic activity">
    <reaction evidence="10">
        <text>a ubiquinone + NADH + 5 H(+)(in) = a ubiquinol + NAD(+) + 4 H(+)(out)</text>
        <dbReference type="Rhea" id="RHEA:29091"/>
        <dbReference type="Rhea" id="RHEA-COMP:9565"/>
        <dbReference type="Rhea" id="RHEA-COMP:9566"/>
        <dbReference type="ChEBI" id="CHEBI:15378"/>
        <dbReference type="ChEBI" id="CHEBI:16389"/>
        <dbReference type="ChEBI" id="CHEBI:17976"/>
        <dbReference type="ChEBI" id="CHEBI:57540"/>
        <dbReference type="ChEBI" id="CHEBI:57945"/>
        <dbReference type="EC" id="7.1.1.2"/>
    </reaction>
</comment>
<dbReference type="GO" id="GO:0016020">
    <property type="term" value="C:membrane"/>
    <property type="evidence" value="ECO:0007669"/>
    <property type="project" value="UniProtKB-SubCell"/>
</dbReference>
<dbReference type="RefSeq" id="YP_009708253.1">
    <property type="nucleotide sequence ID" value="NC_045102.1"/>
</dbReference>
<keyword evidence="12" id="KW-0496">Mitochondrion</keyword>
<dbReference type="GeneID" id="42269344"/>
<proteinExistence type="inferred from homology"/>
<comment type="similarity">
    <text evidence="2">Belongs to the complex I subunit 4L family.</text>
</comment>
<evidence type="ECO:0000256" key="5">
    <source>
        <dbReference type="ARBA" id="ARBA00022967"/>
    </source>
</evidence>